<evidence type="ECO:0000313" key="2">
    <source>
        <dbReference type="EMBL" id="CAG9320372.1"/>
    </source>
</evidence>
<sequence length="399" mass="45273">MNNPPNFQLAPATSPSLSRLVSDSNFFAVSGTRSPQPFQNPMSTPSGLPSGYGGNQYLNYPKPGITQSSFFTNPPQLSSLSMPQTSLYTNPMPTTSLTAPSTMYPQWSMAPPTSSQPPQPRTNFEDSGYWRHKKVETLSEGYKKAIYEIQQDIDGNDISLRNSESTLEKLSEQQIRVKDKTNQLFSYSKKVISRQRRCQNALDILKTFENNIAKYVREFIKITEQCNQADAFHKIQAPAAFLSDILNSCETQIKEMERNINDMEEIIKLETSRPQFSLLVQTISLMMDKFKIVGSISADLHNRVLEFQYKASEMVKDNFHQELPLNLNEIKDETELLAFKAEESIFSGIQQSESKRGSFTANKENDFNRYQPVKQPYSILKETIVGKTGILQSPTPRKL</sequence>
<dbReference type="AlphaFoldDB" id="A0AAU9J802"/>
<organism evidence="2 3">
    <name type="scientific">Blepharisma stoltei</name>
    <dbReference type="NCBI Taxonomy" id="1481888"/>
    <lineage>
        <taxon>Eukaryota</taxon>
        <taxon>Sar</taxon>
        <taxon>Alveolata</taxon>
        <taxon>Ciliophora</taxon>
        <taxon>Postciliodesmatophora</taxon>
        <taxon>Heterotrichea</taxon>
        <taxon>Heterotrichida</taxon>
        <taxon>Blepharismidae</taxon>
        <taxon>Blepharisma</taxon>
    </lineage>
</organism>
<reference evidence="2" key="1">
    <citation type="submission" date="2021-09" db="EMBL/GenBank/DDBJ databases">
        <authorList>
            <consortium name="AG Swart"/>
            <person name="Singh M."/>
            <person name="Singh A."/>
            <person name="Seah K."/>
            <person name="Emmerich C."/>
        </authorList>
    </citation>
    <scope>NUCLEOTIDE SEQUENCE</scope>
    <source>
        <strain evidence="2">ATCC30299</strain>
    </source>
</reference>
<evidence type="ECO:0000256" key="1">
    <source>
        <dbReference type="SAM" id="Coils"/>
    </source>
</evidence>
<keyword evidence="1" id="KW-0175">Coiled coil</keyword>
<keyword evidence="3" id="KW-1185">Reference proteome</keyword>
<comment type="caution">
    <text evidence="2">The sequence shown here is derived from an EMBL/GenBank/DDBJ whole genome shotgun (WGS) entry which is preliminary data.</text>
</comment>
<dbReference type="EMBL" id="CAJZBQ010000025">
    <property type="protein sequence ID" value="CAG9320372.1"/>
    <property type="molecule type" value="Genomic_DNA"/>
</dbReference>
<accession>A0AAU9J802</accession>
<feature type="coiled-coil region" evidence="1">
    <location>
        <begin position="160"/>
        <end position="273"/>
    </location>
</feature>
<evidence type="ECO:0000313" key="3">
    <source>
        <dbReference type="Proteomes" id="UP001162131"/>
    </source>
</evidence>
<gene>
    <name evidence="2" type="ORF">BSTOLATCC_MIC26289</name>
</gene>
<proteinExistence type="predicted"/>
<name>A0AAU9J802_9CILI</name>
<protein>
    <submittedName>
        <fullName evidence="2">Uncharacterized protein</fullName>
    </submittedName>
</protein>
<dbReference type="Proteomes" id="UP001162131">
    <property type="component" value="Unassembled WGS sequence"/>
</dbReference>